<dbReference type="KEGG" id="tab:CIG75_01070"/>
<dbReference type="EMBL" id="CP022657">
    <property type="protein sequence ID" value="ASS73704.1"/>
    <property type="molecule type" value="Genomic_DNA"/>
</dbReference>
<sequence length="337" mass="38636">MQQLVGNKRTSQMLYSLVQAKQSRTSQPVAQRMKIVESGEEVGLDDSRVYELTAAAWLQAINTGQVRASEYEINVLRQLHEASQLDTDSDSDMEEELNPDQRELLDQMRPVFESQVRKRQGKKLPGKKVQGDLLEHHTSVFSNDLDVQEMNANSYAMNIPGIDHLQDKSSHLFVQDKMHLSQHTAKIETYRAHYKNRGQMAEKLVIAMAKNGKRGTNIRQLFQDAIDNESWVHKAALEKILGVINGYRDDDEISEVKYDDELIELVANNIAFTVPSDIWEAIYEQYTLGRVSASEMSAYIRLDMNTAEFVKVFELLKHVAAPWSEKSTKWEDKDYKP</sequence>
<name>A0A223CX13_9BACL</name>
<dbReference type="AlphaFoldDB" id="A0A223CX13"/>
<evidence type="ECO:0000313" key="2">
    <source>
        <dbReference type="Proteomes" id="UP000214688"/>
    </source>
</evidence>
<organism evidence="1 2">
    <name type="scientific">Tumebacillus algifaecis</name>
    <dbReference type="NCBI Taxonomy" id="1214604"/>
    <lineage>
        <taxon>Bacteria</taxon>
        <taxon>Bacillati</taxon>
        <taxon>Bacillota</taxon>
        <taxon>Bacilli</taxon>
        <taxon>Bacillales</taxon>
        <taxon>Alicyclobacillaceae</taxon>
        <taxon>Tumebacillus</taxon>
    </lineage>
</organism>
<protein>
    <submittedName>
        <fullName evidence="1">Uncharacterized protein</fullName>
    </submittedName>
</protein>
<gene>
    <name evidence="1" type="ORF">CIG75_01070</name>
</gene>
<keyword evidence="2" id="KW-1185">Reference proteome</keyword>
<proteinExistence type="predicted"/>
<reference evidence="1 2" key="1">
    <citation type="journal article" date="2015" name="Int. J. Syst. Evol. Microbiol.">
        <title>Tumebacillus algifaecis sp. nov., isolated from decomposing algal scum.</title>
        <authorList>
            <person name="Wu Y.F."/>
            <person name="Zhang B."/>
            <person name="Xing P."/>
            <person name="Wu Q.L."/>
            <person name="Liu S.J."/>
        </authorList>
    </citation>
    <scope>NUCLEOTIDE SEQUENCE [LARGE SCALE GENOMIC DNA]</scope>
    <source>
        <strain evidence="1 2">THMBR28</strain>
    </source>
</reference>
<evidence type="ECO:0000313" key="1">
    <source>
        <dbReference type="EMBL" id="ASS73704.1"/>
    </source>
</evidence>
<accession>A0A223CX13</accession>
<dbReference type="Proteomes" id="UP000214688">
    <property type="component" value="Chromosome"/>
</dbReference>